<dbReference type="AlphaFoldDB" id="A0A2I2G785"/>
<evidence type="ECO:0000313" key="2">
    <source>
        <dbReference type="Proteomes" id="UP000234275"/>
    </source>
</evidence>
<name>A0A2I2G785_9EURO</name>
<dbReference type="InterPro" id="IPR011009">
    <property type="entry name" value="Kinase-like_dom_sf"/>
</dbReference>
<gene>
    <name evidence="1" type="ORF">P170DRAFT_446580</name>
</gene>
<dbReference type="Proteomes" id="UP000234275">
    <property type="component" value="Unassembled WGS sequence"/>
</dbReference>
<reference evidence="1 2" key="1">
    <citation type="submission" date="2016-12" db="EMBL/GenBank/DDBJ databases">
        <title>The genomes of Aspergillus section Nigri reveals drivers in fungal speciation.</title>
        <authorList>
            <consortium name="DOE Joint Genome Institute"/>
            <person name="Vesth T.C."/>
            <person name="Nybo J."/>
            <person name="Theobald S."/>
            <person name="Brandl J."/>
            <person name="Frisvad J.C."/>
            <person name="Nielsen K.F."/>
            <person name="Lyhne E.K."/>
            <person name="Kogle M.E."/>
            <person name="Kuo A."/>
            <person name="Riley R."/>
            <person name="Clum A."/>
            <person name="Nolan M."/>
            <person name="Lipzen A."/>
            <person name="Salamov A."/>
            <person name="Henrissat B."/>
            <person name="Wiebenga A."/>
            <person name="De Vries R.P."/>
            <person name="Grigoriev I.V."/>
            <person name="Mortensen U.H."/>
            <person name="Andersen M.R."/>
            <person name="Baker S.E."/>
        </authorList>
    </citation>
    <scope>NUCLEOTIDE SEQUENCE [LARGE SCALE GENOMIC DNA]</scope>
    <source>
        <strain evidence="1 2">IBT 23096</strain>
    </source>
</reference>
<dbReference type="OrthoDB" id="5327538at2759"/>
<comment type="caution">
    <text evidence="1">The sequence shown here is derived from an EMBL/GenBank/DDBJ whole genome shotgun (WGS) entry which is preliminary data.</text>
</comment>
<sequence>MAYYSYACFVGCSSIFTYASFDIAALLSVAQSIRGKGCTCDESQRPKGGSFNWVIFIAFEDGVEWVFRSPQKAFGLQEGIAGEVLLSEVATLQYLGKNGSIPVPEVYSYCPTRQNPVGIPYVLMSKATGVPLSTHKWSDDMIPPPKTGNAYPQATLTSCQKQKIMEQLGKIYACMSNMRLDKVGSLYPKDKSYVVGRCLYPTLVWNGRDEFDEQDIPRGPFTEPESFYSALILAFNAHVKELPMGHHLFHGPVPVPEEYDNFNEYRTATDRWNDYVAVGSKAESTQNSLDYALVGISLKDRVPSLVERDHQIKCTGYPLCHPDLSTQNIFVDDALNITCIIDWAFASFVPPSMLLICPGLPHPRDRPQSPLETPFARAFDAAQGFDGDKDLQFSNGNILWAFLRLVNLDALQDHDYFSGFRRLLGDPEVDSHLRQLKDRDEFNQISRMILEYDEEEPSENEMRYFSCVGQERLALSRHLTVMAELNKGFLADKRLWHWIARYLNEKELYMHSSPELEKRGRKRRISQSL</sequence>
<dbReference type="STRING" id="1392250.A0A2I2G785"/>
<dbReference type="RefSeq" id="XP_024704049.1">
    <property type="nucleotide sequence ID" value="XM_024850811.1"/>
</dbReference>
<protein>
    <recommendedName>
        <fullName evidence="3">Aminoglycoside phosphotransferase domain-containing protein</fullName>
    </recommendedName>
</protein>
<dbReference type="EMBL" id="MSFO01000004">
    <property type="protein sequence ID" value="PLB48747.1"/>
    <property type="molecule type" value="Genomic_DNA"/>
</dbReference>
<dbReference type="PANTHER" id="PTHR21310:SF15">
    <property type="entry name" value="AMINOGLYCOSIDE PHOSPHOTRANSFERASE DOMAIN-CONTAINING PROTEIN"/>
    <property type="match status" value="1"/>
</dbReference>
<keyword evidence="2" id="KW-1185">Reference proteome</keyword>
<dbReference type="VEuPathDB" id="FungiDB:P170DRAFT_446580"/>
<dbReference type="PANTHER" id="PTHR21310">
    <property type="entry name" value="AMINOGLYCOSIDE PHOSPHOTRANSFERASE-RELATED-RELATED"/>
    <property type="match status" value="1"/>
</dbReference>
<proteinExistence type="predicted"/>
<evidence type="ECO:0000313" key="1">
    <source>
        <dbReference type="EMBL" id="PLB48747.1"/>
    </source>
</evidence>
<organism evidence="1 2">
    <name type="scientific">Aspergillus steynii IBT 23096</name>
    <dbReference type="NCBI Taxonomy" id="1392250"/>
    <lineage>
        <taxon>Eukaryota</taxon>
        <taxon>Fungi</taxon>
        <taxon>Dikarya</taxon>
        <taxon>Ascomycota</taxon>
        <taxon>Pezizomycotina</taxon>
        <taxon>Eurotiomycetes</taxon>
        <taxon>Eurotiomycetidae</taxon>
        <taxon>Eurotiales</taxon>
        <taxon>Aspergillaceae</taxon>
        <taxon>Aspergillus</taxon>
        <taxon>Aspergillus subgen. Circumdati</taxon>
    </lineage>
</organism>
<dbReference type="GeneID" id="36558510"/>
<dbReference type="SUPFAM" id="SSF56112">
    <property type="entry name" value="Protein kinase-like (PK-like)"/>
    <property type="match status" value="1"/>
</dbReference>
<evidence type="ECO:0008006" key="3">
    <source>
        <dbReference type="Google" id="ProtNLM"/>
    </source>
</evidence>
<dbReference type="InterPro" id="IPR051678">
    <property type="entry name" value="AGP_Transferase"/>
</dbReference>
<accession>A0A2I2G785</accession>